<dbReference type="Gene3D" id="2.120.10.30">
    <property type="entry name" value="TolB, C-terminal domain"/>
    <property type="match status" value="1"/>
</dbReference>
<dbReference type="InterPro" id="IPR012938">
    <property type="entry name" value="Glc/Sorbosone_DH"/>
</dbReference>
<dbReference type="SUPFAM" id="SSF50952">
    <property type="entry name" value="Soluble quinoprotein glucose dehydrogenase"/>
    <property type="match status" value="1"/>
</dbReference>
<name>A0A381PQC7_9ZZZZ</name>
<dbReference type="AlphaFoldDB" id="A0A381PQC7"/>
<accession>A0A381PQC7</accession>
<dbReference type="Pfam" id="PF07995">
    <property type="entry name" value="GSDH"/>
    <property type="match status" value="1"/>
</dbReference>
<protein>
    <recommendedName>
        <fullName evidence="1">Glucose/Sorbosone dehydrogenase domain-containing protein</fullName>
    </recommendedName>
</protein>
<proteinExistence type="predicted"/>
<dbReference type="InterPro" id="IPR011042">
    <property type="entry name" value="6-blade_b-propeller_TolB-like"/>
</dbReference>
<reference evidence="2" key="1">
    <citation type="submission" date="2018-05" db="EMBL/GenBank/DDBJ databases">
        <authorList>
            <person name="Lanie J.A."/>
            <person name="Ng W.-L."/>
            <person name="Kazmierczak K.M."/>
            <person name="Andrzejewski T.M."/>
            <person name="Davidsen T.M."/>
            <person name="Wayne K.J."/>
            <person name="Tettelin H."/>
            <person name="Glass J.I."/>
            <person name="Rusch D."/>
            <person name="Podicherti R."/>
            <person name="Tsui H.-C.T."/>
            <person name="Winkler M.E."/>
        </authorList>
    </citation>
    <scope>NUCLEOTIDE SEQUENCE</scope>
</reference>
<sequence length="346" mass="39341">MYVIQQTGEIVIVNNEIPSENLFLDISNKIALSVMPGDERGFLGMVFDPNYIENGYFYICYIDKDNHSVVSRMQVSENPLIADKNSELILIRFEQPFNNHNGGHLEFGPKDGYLYIGFGDGGSRSDPFGNGQKLDNLFGTILRIDTNTDSGYTIPKSNPFYNDKNKKGEIWSYGLRNPWRFSFDSMNGDIFIGDVGQDSWEEIDYIESGVGGTNFGWNIMEGNHCYLDSTCVSNQYINPIVEYPSDANYMKSLVGRKQTNVSGCSVTGGYVYRGKKINNLYGKYIFSDFCTGELWALDYQKDIIYEITESVLSDDRHMISSFGEDIYKELYIVDFLGVIYKMEQGE</sequence>
<feature type="domain" description="Glucose/Sorbosone dehydrogenase" evidence="1">
    <location>
        <begin position="5"/>
        <end position="302"/>
    </location>
</feature>
<evidence type="ECO:0000259" key="1">
    <source>
        <dbReference type="Pfam" id="PF07995"/>
    </source>
</evidence>
<gene>
    <name evidence="2" type="ORF">METZ01_LOCUS21093</name>
</gene>
<dbReference type="PANTHER" id="PTHR19328">
    <property type="entry name" value="HEDGEHOG-INTERACTING PROTEIN"/>
    <property type="match status" value="1"/>
</dbReference>
<organism evidence="2">
    <name type="scientific">marine metagenome</name>
    <dbReference type="NCBI Taxonomy" id="408172"/>
    <lineage>
        <taxon>unclassified sequences</taxon>
        <taxon>metagenomes</taxon>
        <taxon>ecological metagenomes</taxon>
    </lineage>
</organism>
<dbReference type="EMBL" id="UINC01001034">
    <property type="protein sequence ID" value="SUZ68239.1"/>
    <property type="molecule type" value="Genomic_DNA"/>
</dbReference>
<dbReference type="PANTHER" id="PTHR19328:SF75">
    <property type="entry name" value="ALDOSE SUGAR DEHYDROGENASE YLII"/>
    <property type="match status" value="1"/>
</dbReference>
<dbReference type="InterPro" id="IPR011041">
    <property type="entry name" value="Quinoprot_gluc/sorb_DH_b-prop"/>
</dbReference>
<evidence type="ECO:0000313" key="2">
    <source>
        <dbReference type="EMBL" id="SUZ68239.1"/>
    </source>
</evidence>